<sequence>MRIKNLQQVASEKGLPEARKLYQKLNWSPPLSDKLHACMVELELSKETVDVKKVRGIFTTAVQQFGKKHPGLWLAYIQFEKRHGDPVLVGGLVTKAEDELEVNEAQIFRELLMVVRELQGEEKGKSKKRNTLIEESKISEYGDDEDAGPGRQALVKLFDEDLVLTYTTNQKKEGFFSLVRRMRRQIEQGNEEQAEEDGSEWEQVLQMLTGHKVVLSVRQVKTVRSKEQKKKKKSSAPDKTLKYRRMVLSDELQVGDLQGKSDDQLQKVLENSQTLQPEFMKQKKVAPYHLTKYQKKKQRMIEREKTKGAGWFDMKAPEMTEEIQRDLELLKMRSVLDPKRHYKNNDMKVLPKHFHLGTVVESPVDFYSSRIPKKSRKRTLAEEILSNEESLRFQKRKYEEIMVGKQRQRKRPNSENTRDMYKGIKRDKKRHQKRK</sequence>
<dbReference type="PANTHER" id="PTHR21686">
    <property type="entry name" value="DEOXYNUCLEOTIDYLTRANSFERASE TERMINAL-INTERACTING PROTEIN 2"/>
    <property type="match status" value="1"/>
</dbReference>
<dbReference type="Pfam" id="PF24892">
    <property type="entry name" value="UTP6_C"/>
    <property type="match status" value="1"/>
</dbReference>
<dbReference type="GO" id="GO:0003723">
    <property type="term" value="F:RNA binding"/>
    <property type="evidence" value="ECO:0007669"/>
    <property type="project" value="TreeGrafter"/>
</dbReference>
<dbReference type="GO" id="GO:0016740">
    <property type="term" value="F:transferase activity"/>
    <property type="evidence" value="ECO:0007669"/>
    <property type="project" value="UniProtKB-KW"/>
</dbReference>
<dbReference type="SUPFAM" id="SSF48452">
    <property type="entry name" value="TPR-like"/>
    <property type="match status" value="1"/>
</dbReference>
<proteinExistence type="predicted"/>
<dbReference type="Proteomes" id="UP000283509">
    <property type="component" value="Unassembled WGS sequence"/>
</dbReference>
<comment type="caution">
    <text evidence="6">The sequence shown here is derived from an EMBL/GenBank/DDBJ whole genome shotgun (WGS) entry which is preliminary data.</text>
</comment>
<dbReference type="GO" id="GO:0005730">
    <property type="term" value="C:nucleolus"/>
    <property type="evidence" value="ECO:0007669"/>
    <property type="project" value="UniProtKB-SubCell"/>
</dbReference>
<dbReference type="STRING" id="6689.A0A3R7PCY0"/>
<protein>
    <submittedName>
        <fullName evidence="6">Deoxynucleotidyltransferase terminal-interacting protein 2</fullName>
    </submittedName>
</protein>
<dbReference type="InterPro" id="IPR011990">
    <property type="entry name" value="TPR-like_helical_dom_sf"/>
</dbReference>
<reference evidence="6 7" key="2">
    <citation type="submission" date="2019-01" db="EMBL/GenBank/DDBJ databases">
        <title>The decoding of complex shrimp genome reveals the adaptation for benthos swimmer, frequently molting mechanism and breeding impact on genome.</title>
        <authorList>
            <person name="Sun Y."/>
            <person name="Gao Y."/>
            <person name="Yu Y."/>
        </authorList>
    </citation>
    <scope>NUCLEOTIDE SEQUENCE [LARGE SCALE GENOMIC DNA]</scope>
    <source>
        <tissue evidence="6">Muscle</tissue>
    </source>
</reference>
<dbReference type="Gene3D" id="1.25.40.10">
    <property type="entry name" value="Tetratricopeptide repeat domain"/>
    <property type="match status" value="1"/>
</dbReference>
<feature type="region of interest" description="Disordered" evidence="3">
    <location>
        <begin position="400"/>
        <end position="435"/>
    </location>
</feature>
<keyword evidence="6" id="KW-0808">Transferase</keyword>
<evidence type="ECO:0000259" key="5">
    <source>
        <dbReference type="Pfam" id="PF24892"/>
    </source>
</evidence>
<feature type="domain" description="Fcf2 pre-rRNA processing C-terminal" evidence="4">
    <location>
        <begin position="304"/>
        <end position="397"/>
    </location>
</feature>
<name>A0A3R7PCY0_PENVA</name>
<dbReference type="InterPro" id="IPR039883">
    <property type="entry name" value="Fcf2/DNTTIP2"/>
</dbReference>
<evidence type="ECO:0000256" key="3">
    <source>
        <dbReference type="SAM" id="MobiDB-lite"/>
    </source>
</evidence>
<dbReference type="GO" id="GO:0006396">
    <property type="term" value="P:RNA processing"/>
    <property type="evidence" value="ECO:0007669"/>
    <property type="project" value="InterPro"/>
</dbReference>
<feature type="domain" description="U3 small nucleolar RNA-associated protein 6 homolog C-terminal" evidence="5">
    <location>
        <begin position="5"/>
        <end position="91"/>
    </location>
</feature>
<accession>A0A3R7PCY0</accession>
<organism evidence="6 7">
    <name type="scientific">Penaeus vannamei</name>
    <name type="common">Whiteleg shrimp</name>
    <name type="synonym">Litopenaeus vannamei</name>
    <dbReference type="NCBI Taxonomy" id="6689"/>
    <lineage>
        <taxon>Eukaryota</taxon>
        <taxon>Metazoa</taxon>
        <taxon>Ecdysozoa</taxon>
        <taxon>Arthropoda</taxon>
        <taxon>Crustacea</taxon>
        <taxon>Multicrustacea</taxon>
        <taxon>Malacostraca</taxon>
        <taxon>Eumalacostraca</taxon>
        <taxon>Eucarida</taxon>
        <taxon>Decapoda</taxon>
        <taxon>Dendrobranchiata</taxon>
        <taxon>Penaeoidea</taxon>
        <taxon>Penaeidae</taxon>
        <taxon>Penaeus</taxon>
    </lineage>
</organism>
<dbReference type="SMART" id="SM00386">
    <property type="entry name" value="HAT"/>
    <property type="match status" value="2"/>
</dbReference>
<dbReference type="PANTHER" id="PTHR21686:SF12">
    <property type="entry name" value="DEOXYNUCLEOTIDYLTRANSFERASE TERMINAL-INTERACTING PROTEIN 2"/>
    <property type="match status" value="1"/>
</dbReference>
<dbReference type="EMBL" id="QCYY01000849">
    <property type="protein sequence ID" value="ROT82283.1"/>
    <property type="molecule type" value="Genomic_DNA"/>
</dbReference>
<evidence type="ECO:0000259" key="4">
    <source>
        <dbReference type="Pfam" id="PF08698"/>
    </source>
</evidence>
<dbReference type="InterPro" id="IPR014810">
    <property type="entry name" value="Fcf2_C"/>
</dbReference>
<keyword evidence="2" id="KW-0539">Nucleus</keyword>
<dbReference type="AlphaFoldDB" id="A0A3R7PCY0"/>
<dbReference type="Pfam" id="PF08698">
    <property type="entry name" value="Fcf2"/>
    <property type="match status" value="1"/>
</dbReference>
<evidence type="ECO:0000256" key="1">
    <source>
        <dbReference type="ARBA" id="ARBA00004604"/>
    </source>
</evidence>
<reference evidence="6 7" key="1">
    <citation type="submission" date="2018-04" db="EMBL/GenBank/DDBJ databases">
        <authorList>
            <person name="Zhang X."/>
            <person name="Yuan J."/>
            <person name="Li F."/>
            <person name="Xiang J."/>
        </authorList>
    </citation>
    <scope>NUCLEOTIDE SEQUENCE [LARGE SCALE GENOMIC DNA]</scope>
    <source>
        <tissue evidence="6">Muscle</tissue>
    </source>
</reference>
<feature type="compositionally biased region" description="Basic and acidic residues" evidence="3">
    <location>
        <begin position="412"/>
        <end position="424"/>
    </location>
</feature>
<keyword evidence="7" id="KW-1185">Reference proteome</keyword>
<dbReference type="InterPro" id="IPR003107">
    <property type="entry name" value="HAT"/>
</dbReference>
<dbReference type="OrthoDB" id="28112at2759"/>
<gene>
    <name evidence="6" type="ORF">C7M84_024548</name>
</gene>
<evidence type="ECO:0000313" key="6">
    <source>
        <dbReference type="EMBL" id="ROT82283.1"/>
    </source>
</evidence>
<comment type="subcellular location">
    <subcellularLocation>
        <location evidence="1">Nucleus</location>
        <location evidence="1">Nucleolus</location>
    </subcellularLocation>
</comment>
<feature type="compositionally biased region" description="Basic residues" evidence="3">
    <location>
        <begin position="425"/>
        <end position="435"/>
    </location>
</feature>
<evidence type="ECO:0000313" key="7">
    <source>
        <dbReference type="Proteomes" id="UP000283509"/>
    </source>
</evidence>
<dbReference type="InterPro" id="IPR056907">
    <property type="entry name" value="UTP6_C"/>
</dbReference>
<evidence type="ECO:0000256" key="2">
    <source>
        <dbReference type="ARBA" id="ARBA00023242"/>
    </source>
</evidence>